<gene>
    <name evidence="1" type="ORF">PCAMFM013_S005g000293</name>
</gene>
<accession>A0A0G4P4A2</accession>
<dbReference type="Proteomes" id="UP000053732">
    <property type="component" value="Unassembled WGS sequence"/>
</dbReference>
<dbReference type="AlphaFoldDB" id="A0A0G4P4A2"/>
<keyword evidence="2" id="KW-1185">Reference proteome</keyword>
<dbReference type="EMBL" id="HG793138">
    <property type="protein sequence ID" value="CRL21129.1"/>
    <property type="molecule type" value="Genomic_DNA"/>
</dbReference>
<evidence type="ECO:0000313" key="1">
    <source>
        <dbReference type="EMBL" id="CRL21129.1"/>
    </source>
</evidence>
<organism evidence="1 2">
    <name type="scientific">Penicillium camemberti (strain FM 013)</name>
    <dbReference type="NCBI Taxonomy" id="1429867"/>
    <lineage>
        <taxon>Eukaryota</taxon>
        <taxon>Fungi</taxon>
        <taxon>Dikarya</taxon>
        <taxon>Ascomycota</taxon>
        <taxon>Pezizomycotina</taxon>
        <taxon>Eurotiomycetes</taxon>
        <taxon>Eurotiomycetidae</taxon>
        <taxon>Eurotiales</taxon>
        <taxon>Aspergillaceae</taxon>
        <taxon>Penicillium</taxon>
    </lineage>
</organism>
<protein>
    <submittedName>
        <fullName evidence="1">Str. FM013</fullName>
    </submittedName>
</protein>
<name>A0A0G4P4A2_PENC3</name>
<proteinExistence type="predicted"/>
<sequence length="36" mass="3966">MTPSHHSMRGYNYKVLLDKNLVPLATPVPRANGSTV</sequence>
<reference evidence="1 2" key="1">
    <citation type="journal article" date="2014" name="Nat. Commun.">
        <title>Multiple recent horizontal transfers of a large genomic region in cheese making fungi.</title>
        <authorList>
            <person name="Cheeseman K."/>
            <person name="Ropars J."/>
            <person name="Renault P."/>
            <person name="Dupont J."/>
            <person name="Gouzy J."/>
            <person name="Branca A."/>
            <person name="Abraham A.L."/>
            <person name="Ceppi M."/>
            <person name="Conseiller E."/>
            <person name="Debuchy R."/>
            <person name="Malagnac F."/>
            <person name="Goarin A."/>
            <person name="Silar P."/>
            <person name="Lacoste S."/>
            <person name="Sallet E."/>
            <person name="Bensimon A."/>
            <person name="Giraud T."/>
            <person name="Brygoo Y."/>
        </authorList>
    </citation>
    <scope>NUCLEOTIDE SEQUENCE [LARGE SCALE GENOMIC DNA]</scope>
    <source>
        <strain evidence="2">FM 013</strain>
    </source>
</reference>
<evidence type="ECO:0000313" key="2">
    <source>
        <dbReference type="Proteomes" id="UP000053732"/>
    </source>
</evidence>